<gene>
    <name evidence="8" type="primary">ctpB</name>
    <name evidence="8" type="ORF">GCM10008179_02510</name>
</gene>
<keyword evidence="5 6" id="KW-0472">Membrane</keyword>
<organism evidence="8 9">
    <name type="scientific">Hansschlegelia plantiphila</name>
    <dbReference type="NCBI Taxonomy" id="374655"/>
    <lineage>
        <taxon>Bacteria</taxon>
        <taxon>Pseudomonadati</taxon>
        <taxon>Pseudomonadota</taxon>
        <taxon>Alphaproteobacteria</taxon>
        <taxon>Hyphomicrobiales</taxon>
        <taxon>Methylopilaceae</taxon>
        <taxon>Hansschlegelia</taxon>
    </lineage>
</organism>
<keyword evidence="4 6" id="KW-1133">Transmembrane helix</keyword>
<reference evidence="8" key="2">
    <citation type="submission" date="2023-01" db="EMBL/GenBank/DDBJ databases">
        <authorList>
            <person name="Sun Q."/>
            <person name="Evtushenko L."/>
        </authorList>
    </citation>
    <scope>NUCLEOTIDE SEQUENCE</scope>
    <source>
        <strain evidence="8">VKM B-2347</strain>
    </source>
</reference>
<feature type="transmembrane region" description="Helical" evidence="6">
    <location>
        <begin position="138"/>
        <end position="156"/>
    </location>
</feature>
<reference evidence="8" key="1">
    <citation type="journal article" date="2014" name="Int. J. Syst. Evol. Microbiol.">
        <title>Complete genome sequence of Corynebacterium casei LMG S-19264T (=DSM 44701T), isolated from a smear-ripened cheese.</title>
        <authorList>
            <consortium name="US DOE Joint Genome Institute (JGI-PGF)"/>
            <person name="Walter F."/>
            <person name="Albersmeier A."/>
            <person name="Kalinowski J."/>
            <person name="Ruckert C."/>
        </authorList>
    </citation>
    <scope>NUCLEOTIDE SEQUENCE</scope>
    <source>
        <strain evidence="8">VKM B-2347</strain>
    </source>
</reference>
<dbReference type="GO" id="GO:0005886">
    <property type="term" value="C:plasma membrane"/>
    <property type="evidence" value="ECO:0007669"/>
    <property type="project" value="UniProtKB-SubCell"/>
</dbReference>
<dbReference type="AlphaFoldDB" id="A0A9W6MU82"/>
<evidence type="ECO:0000256" key="2">
    <source>
        <dbReference type="ARBA" id="ARBA00022475"/>
    </source>
</evidence>
<evidence type="ECO:0000256" key="1">
    <source>
        <dbReference type="ARBA" id="ARBA00004651"/>
    </source>
</evidence>
<evidence type="ECO:0000256" key="5">
    <source>
        <dbReference type="ARBA" id="ARBA00023136"/>
    </source>
</evidence>
<dbReference type="RefSeq" id="WP_271166874.1">
    <property type="nucleotide sequence ID" value="NZ_BSFI01000001.1"/>
</dbReference>
<dbReference type="Pfam" id="PF01478">
    <property type="entry name" value="Peptidase_A24"/>
    <property type="match status" value="1"/>
</dbReference>
<sequence length="166" mass="17492">MLETLVVVILPALVVVAAVSDLMTMTIPNRLVLALTIAFAAAAPAAGFGVEQVFWHLAAGGLVLAIGVLLFIPGWIGGGDAKLAAALALWLGTEPLLAWFALFALFGGALTLAILYYRKAPLPLRFDRVGWMARLHDPRAGVPYGVALAAGTLLMWPDTTWFAGLV</sequence>
<feature type="transmembrane region" description="Helical" evidence="6">
    <location>
        <begin position="96"/>
        <end position="117"/>
    </location>
</feature>
<dbReference type="InterPro" id="IPR052218">
    <property type="entry name" value="Preflagellin_Peptidase"/>
</dbReference>
<feature type="transmembrane region" description="Helical" evidence="6">
    <location>
        <begin position="27"/>
        <end position="46"/>
    </location>
</feature>
<proteinExistence type="predicted"/>
<dbReference type="Gene3D" id="1.20.120.1220">
    <property type="match status" value="1"/>
</dbReference>
<dbReference type="EMBL" id="BSFI01000001">
    <property type="protein sequence ID" value="GLK66613.1"/>
    <property type="molecule type" value="Genomic_DNA"/>
</dbReference>
<dbReference type="PANTHER" id="PTHR36506:SF1">
    <property type="entry name" value="PREFLAGELLIN PEPTIDASE"/>
    <property type="match status" value="1"/>
</dbReference>
<feature type="transmembrane region" description="Helical" evidence="6">
    <location>
        <begin position="53"/>
        <end position="76"/>
    </location>
</feature>
<keyword evidence="9" id="KW-1185">Reference proteome</keyword>
<protein>
    <submittedName>
        <fullName evidence="8">Type 4 prepilin peptidase 1</fullName>
    </submittedName>
</protein>
<comment type="subcellular location">
    <subcellularLocation>
        <location evidence="1">Cell membrane</location>
        <topology evidence="1">Multi-pass membrane protein</topology>
    </subcellularLocation>
</comment>
<comment type="caution">
    <text evidence="8">The sequence shown here is derived from an EMBL/GenBank/DDBJ whole genome shotgun (WGS) entry which is preliminary data.</text>
</comment>
<accession>A0A9W6MU82</accession>
<evidence type="ECO:0000256" key="3">
    <source>
        <dbReference type="ARBA" id="ARBA00022692"/>
    </source>
</evidence>
<evidence type="ECO:0000256" key="6">
    <source>
        <dbReference type="SAM" id="Phobius"/>
    </source>
</evidence>
<evidence type="ECO:0000259" key="7">
    <source>
        <dbReference type="Pfam" id="PF01478"/>
    </source>
</evidence>
<dbReference type="PANTHER" id="PTHR36506">
    <property type="entry name" value="PREFLAGELLIN PEPTIDASE"/>
    <property type="match status" value="1"/>
</dbReference>
<dbReference type="InterPro" id="IPR000045">
    <property type="entry name" value="Prepilin_IV_endopep_pep"/>
</dbReference>
<evidence type="ECO:0000313" key="9">
    <source>
        <dbReference type="Proteomes" id="UP001143372"/>
    </source>
</evidence>
<keyword evidence="3 6" id="KW-0812">Transmembrane</keyword>
<dbReference type="Proteomes" id="UP001143372">
    <property type="component" value="Unassembled WGS sequence"/>
</dbReference>
<evidence type="ECO:0000256" key="4">
    <source>
        <dbReference type="ARBA" id="ARBA00022989"/>
    </source>
</evidence>
<name>A0A9W6MU82_9HYPH</name>
<evidence type="ECO:0000313" key="8">
    <source>
        <dbReference type="EMBL" id="GLK66613.1"/>
    </source>
</evidence>
<keyword evidence="2" id="KW-1003">Cell membrane</keyword>
<feature type="domain" description="Prepilin type IV endopeptidase peptidase" evidence="7">
    <location>
        <begin position="9"/>
        <end position="111"/>
    </location>
</feature>
<dbReference type="GO" id="GO:0004190">
    <property type="term" value="F:aspartic-type endopeptidase activity"/>
    <property type="evidence" value="ECO:0007669"/>
    <property type="project" value="InterPro"/>
</dbReference>